<evidence type="ECO:0000313" key="1">
    <source>
        <dbReference type="EMBL" id="CAD8215068.1"/>
    </source>
</evidence>
<accession>A0A8S1YN35</accession>
<comment type="caution">
    <text evidence="1">The sequence shown here is derived from an EMBL/GenBank/DDBJ whole genome shotgun (WGS) entry which is preliminary data.</text>
</comment>
<organism evidence="1 2">
    <name type="scientific">Paramecium octaurelia</name>
    <dbReference type="NCBI Taxonomy" id="43137"/>
    <lineage>
        <taxon>Eukaryota</taxon>
        <taxon>Sar</taxon>
        <taxon>Alveolata</taxon>
        <taxon>Ciliophora</taxon>
        <taxon>Intramacronucleata</taxon>
        <taxon>Oligohymenophorea</taxon>
        <taxon>Peniculida</taxon>
        <taxon>Parameciidae</taxon>
        <taxon>Paramecium</taxon>
    </lineage>
</organism>
<dbReference type="AlphaFoldDB" id="A0A8S1YN35"/>
<protein>
    <submittedName>
        <fullName evidence="1">Uncharacterized protein</fullName>
    </submittedName>
</protein>
<evidence type="ECO:0000313" key="2">
    <source>
        <dbReference type="Proteomes" id="UP000683925"/>
    </source>
</evidence>
<gene>
    <name evidence="1" type="ORF">POCTA_138.1.T2010023</name>
</gene>
<reference evidence="1" key="1">
    <citation type="submission" date="2021-01" db="EMBL/GenBank/DDBJ databases">
        <authorList>
            <consortium name="Genoscope - CEA"/>
            <person name="William W."/>
        </authorList>
    </citation>
    <scope>NUCLEOTIDE SEQUENCE</scope>
</reference>
<sequence length="80" mass="9637">MNYLPYSRSNYLSKNLYQPEPILFYFDFENIIFIQYPQILAIQSQEIFRCYDIQKQLIISIQEIVHHSACYIIVALQIQT</sequence>
<dbReference type="Proteomes" id="UP000683925">
    <property type="component" value="Unassembled WGS sequence"/>
</dbReference>
<keyword evidence="2" id="KW-1185">Reference proteome</keyword>
<name>A0A8S1YN35_PAROT</name>
<dbReference type="EMBL" id="CAJJDP010000205">
    <property type="protein sequence ID" value="CAD8215068.1"/>
    <property type="molecule type" value="Genomic_DNA"/>
</dbReference>
<proteinExistence type="predicted"/>